<keyword evidence="6" id="KW-0963">Cytoplasm</keyword>
<evidence type="ECO:0000256" key="2">
    <source>
        <dbReference type="ARBA" id="ARBA00022741"/>
    </source>
</evidence>
<gene>
    <name evidence="6" type="primary">serS</name>
    <name evidence="11" type="ORF">UU14_C0002G0068</name>
</gene>
<comment type="similarity">
    <text evidence="6">Belongs to the class-II aminoacyl-tRNA synthetase family. Type-1 seryl-tRNA synthetase subfamily.</text>
</comment>
<keyword evidence="2 6" id="KW-0547">Nucleotide-binding</keyword>
<evidence type="ECO:0000313" key="12">
    <source>
        <dbReference type="Proteomes" id="UP000034664"/>
    </source>
</evidence>
<evidence type="ECO:0000256" key="7">
    <source>
        <dbReference type="PIRSR" id="PIRSR001529-1"/>
    </source>
</evidence>
<evidence type="ECO:0000256" key="8">
    <source>
        <dbReference type="PIRSR" id="PIRSR001529-2"/>
    </source>
</evidence>
<feature type="site" description="Important for serine binding" evidence="7">
    <location>
        <position position="382"/>
    </location>
</feature>
<organism evidence="11 12">
    <name type="scientific">Candidatus Roizmanbacteria bacterium GW2011_GWB1_40_7</name>
    <dbReference type="NCBI Taxonomy" id="1618482"/>
    <lineage>
        <taxon>Bacteria</taxon>
        <taxon>Candidatus Roizmaniibacteriota</taxon>
    </lineage>
</organism>
<keyword evidence="9" id="KW-0175">Coiled coil</keyword>
<evidence type="ECO:0000256" key="3">
    <source>
        <dbReference type="ARBA" id="ARBA00022840"/>
    </source>
</evidence>
<comment type="function">
    <text evidence="6">Catalyzes the attachment of serine to tRNA(Ser). Is also able to aminoacylate tRNA(Sec) with serine, to form the misacylated tRNA L-seryl-tRNA(Sec), which will be further converted into selenocysteinyl-tRNA(Sec).</text>
</comment>
<accession>A0A0G0VLQ9</accession>
<evidence type="ECO:0000256" key="6">
    <source>
        <dbReference type="HAMAP-Rule" id="MF_00176"/>
    </source>
</evidence>
<dbReference type="AlphaFoldDB" id="A0A0G0VLQ9"/>
<evidence type="ECO:0000259" key="10">
    <source>
        <dbReference type="PROSITE" id="PS50862"/>
    </source>
</evidence>
<dbReference type="Gene3D" id="3.30.930.10">
    <property type="entry name" value="Bira Bifunctional Protein, Domain 2"/>
    <property type="match status" value="1"/>
</dbReference>
<dbReference type="Pfam" id="PF02403">
    <property type="entry name" value="Seryl_tRNA_N"/>
    <property type="match status" value="1"/>
</dbReference>
<dbReference type="PRINTS" id="PR00981">
    <property type="entry name" value="TRNASYNTHSER"/>
</dbReference>
<dbReference type="PATRIC" id="fig|1618482.3.peg.108"/>
<keyword evidence="4 6" id="KW-0648">Protein biosynthesis</keyword>
<feature type="binding site" evidence="6 8">
    <location>
        <begin position="261"/>
        <end position="263"/>
    </location>
    <ligand>
        <name>ATP</name>
        <dbReference type="ChEBI" id="CHEBI:30616"/>
    </ligand>
</feature>
<evidence type="ECO:0000313" key="11">
    <source>
        <dbReference type="EMBL" id="KKR72815.1"/>
    </source>
</evidence>
<keyword evidence="3 6" id="KW-0067">ATP-binding</keyword>
<dbReference type="Pfam" id="PF00587">
    <property type="entry name" value="tRNA-synt_2b"/>
    <property type="match status" value="1"/>
</dbReference>
<comment type="subunit">
    <text evidence="6">Homodimer. The tRNA molecule binds across the dimer.</text>
</comment>
<keyword evidence="1 6" id="KW-0436">Ligase</keyword>
<dbReference type="EC" id="6.1.1.11" evidence="6"/>
<dbReference type="GO" id="GO:0005737">
    <property type="term" value="C:cytoplasm"/>
    <property type="evidence" value="ECO:0007669"/>
    <property type="project" value="UniProtKB-SubCell"/>
</dbReference>
<dbReference type="GO" id="GO:0004828">
    <property type="term" value="F:serine-tRNA ligase activity"/>
    <property type="evidence" value="ECO:0007669"/>
    <property type="project" value="UniProtKB-UniRule"/>
</dbReference>
<feature type="binding site" evidence="6 8">
    <location>
        <begin position="348"/>
        <end position="351"/>
    </location>
    <ligand>
        <name>ATP</name>
        <dbReference type="ChEBI" id="CHEBI:30616"/>
    </ligand>
</feature>
<dbReference type="CDD" id="cd00770">
    <property type="entry name" value="SerRS_core"/>
    <property type="match status" value="1"/>
</dbReference>
<comment type="subcellular location">
    <subcellularLocation>
        <location evidence="6">Cytoplasm</location>
    </subcellularLocation>
</comment>
<feature type="binding site" evidence="7">
    <location>
        <position position="261"/>
    </location>
    <ligand>
        <name>L-serine</name>
        <dbReference type="ChEBI" id="CHEBI:33384"/>
    </ligand>
</feature>
<comment type="catalytic activity">
    <reaction evidence="6">
        <text>tRNA(Ser) + L-serine + ATP = L-seryl-tRNA(Ser) + AMP + diphosphate + H(+)</text>
        <dbReference type="Rhea" id="RHEA:12292"/>
        <dbReference type="Rhea" id="RHEA-COMP:9669"/>
        <dbReference type="Rhea" id="RHEA-COMP:9703"/>
        <dbReference type="ChEBI" id="CHEBI:15378"/>
        <dbReference type="ChEBI" id="CHEBI:30616"/>
        <dbReference type="ChEBI" id="CHEBI:33019"/>
        <dbReference type="ChEBI" id="CHEBI:33384"/>
        <dbReference type="ChEBI" id="CHEBI:78442"/>
        <dbReference type="ChEBI" id="CHEBI:78533"/>
        <dbReference type="ChEBI" id="CHEBI:456215"/>
        <dbReference type="EC" id="6.1.1.11"/>
    </reaction>
</comment>
<dbReference type="GO" id="GO:0016260">
    <property type="term" value="P:selenocysteine biosynthetic process"/>
    <property type="evidence" value="ECO:0007669"/>
    <property type="project" value="UniProtKB-UniRule"/>
</dbReference>
<comment type="pathway">
    <text evidence="6">Aminoacyl-tRNA biosynthesis; selenocysteinyl-tRNA(Sec) biosynthesis; L-seryl-tRNA(Sec) from L-serine and tRNA(Sec): step 1/1.</text>
</comment>
<dbReference type="GO" id="GO:0006434">
    <property type="term" value="P:seryl-tRNA aminoacylation"/>
    <property type="evidence" value="ECO:0007669"/>
    <property type="project" value="UniProtKB-UniRule"/>
</dbReference>
<dbReference type="EMBL" id="LBZM01000002">
    <property type="protein sequence ID" value="KKR72815.1"/>
    <property type="molecule type" value="Genomic_DNA"/>
</dbReference>
<proteinExistence type="inferred from homology"/>
<feature type="binding site" evidence="8">
    <location>
        <begin position="277"/>
        <end position="280"/>
    </location>
    <ligand>
        <name>ATP</name>
        <dbReference type="ChEBI" id="CHEBI:30616"/>
    </ligand>
</feature>
<keyword evidence="5 6" id="KW-0030">Aminoacyl-tRNA synthetase</keyword>
<feature type="binding site" evidence="6 7">
    <location>
        <position position="284"/>
    </location>
    <ligand>
        <name>L-serine</name>
        <dbReference type="ChEBI" id="CHEBI:33384"/>
    </ligand>
</feature>
<comment type="caution">
    <text evidence="11">The sequence shown here is derived from an EMBL/GenBank/DDBJ whole genome shotgun (WGS) entry which is preliminary data.</text>
</comment>
<dbReference type="InterPro" id="IPR042103">
    <property type="entry name" value="SerRS_1_N_sf"/>
</dbReference>
<evidence type="ECO:0000256" key="4">
    <source>
        <dbReference type="ARBA" id="ARBA00022917"/>
    </source>
</evidence>
<protein>
    <recommendedName>
        <fullName evidence="6">Serine--tRNA ligase</fullName>
        <ecNumber evidence="6">6.1.1.11</ecNumber>
    </recommendedName>
    <alternativeName>
        <fullName evidence="6">Seryl-tRNA synthetase</fullName>
        <shortName evidence="6">SerRS</shortName>
    </alternativeName>
    <alternativeName>
        <fullName evidence="6">Seryl-tRNA(Ser/Sec) synthetase</fullName>
    </alternativeName>
</protein>
<dbReference type="InterPro" id="IPR033729">
    <property type="entry name" value="SerRS_core"/>
</dbReference>
<dbReference type="InterPro" id="IPR045864">
    <property type="entry name" value="aa-tRNA-synth_II/BPL/LPL"/>
</dbReference>
<evidence type="ECO:0000256" key="1">
    <source>
        <dbReference type="ARBA" id="ARBA00022598"/>
    </source>
</evidence>
<dbReference type="PROSITE" id="PS50862">
    <property type="entry name" value="AA_TRNA_LIGASE_II"/>
    <property type="match status" value="1"/>
</dbReference>
<dbReference type="SUPFAM" id="SSF55681">
    <property type="entry name" value="Class II aaRS and biotin synthetases"/>
    <property type="match status" value="1"/>
</dbReference>
<dbReference type="GO" id="GO:0005524">
    <property type="term" value="F:ATP binding"/>
    <property type="evidence" value="ECO:0007669"/>
    <property type="project" value="UniProtKB-UniRule"/>
</dbReference>
<feature type="binding site" evidence="6">
    <location>
        <begin position="230"/>
        <end position="232"/>
    </location>
    <ligand>
        <name>L-serine</name>
        <dbReference type="ChEBI" id="CHEBI:33384"/>
    </ligand>
</feature>
<dbReference type="InterPro" id="IPR015866">
    <property type="entry name" value="Ser-tRNA-synth_1_N"/>
</dbReference>
<sequence>MIDIALLRKDPQRFKNAAQNKGTNPDTIDAVLRFDEERRELIQKIEELRKKRNELTQQVKSSRDQYNTNDLIEQVREIKKKLDDIEPRLRMVDNNLRDLAVRIPNPPLPDVKVGKNDTENEILRTWGEPQKFDFKPRDHLELGEMHDIIDVKRASKVSGARFYYLKGDGALLEWALLQFAIEILTKEGFIPVIPPVLIKKSSMKAMGYLEHGGEEDMFVLDKDGLVLVGTSEQSIGPMHMNEVFDKKELPRRYFGYSACFRREAGSYGKDTRGIIRVHQFNKVEMFSFTTPEEGDKEHEYFLSLEEKLLQALEIPYQVVKMCSGDLGAPAARKYDLEAWIPTQEKYRELTSTSTTTDFQSRRLHIKYRDGKMVDYVHMLNGTAFSMGRPIVAILENFQEKDGSVRIPKVLQKWMGKDRIYRP</sequence>
<evidence type="ECO:0000256" key="9">
    <source>
        <dbReference type="SAM" id="Coils"/>
    </source>
</evidence>
<dbReference type="PANTHER" id="PTHR11778">
    <property type="entry name" value="SERYL-TRNA SYNTHETASE"/>
    <property type="match status" value="1"/>
</dbReference>
<dbReference type="Proteomes" id="UP000034664">
    <property type="component" value="Unassembled WGS sequence"/>
</dbReference>
<comment type="catalytic activity">
    <reaction evidence="6">
        <text>tRNA(Sec) + L-serine + ATP = L-seryl-tRNA(Sec) + AMP + diphosphate + H(+)</text>
        <dbReference type="Rhea" id="RHEA:42580"/>
        <dbReference type="Rhea" id="RHEA-COMP:9742"/>
        <dbReference type="Rhea" id="RHEA-COMP:10128"/>
        <dbReference type="ChEBI" id="CHEBI:15378"/>
        <dbReference type="ChEBI" id="CHEBI:30616"/>
        <dbReference type="ChEBI" id="CHEBI:33019"/>
        <dbReference type="ChEBI" id="CHEBI:33384"/>
        <dbReference type="ChEBI" id="CHEBI:78442"/>
        <dbReference type="ChEBI" id="CHEBI:78533"/>
        <dbReference type="ChEBI" id="CHEBI:456215"/>
        <dbReference type="EC" id="6.1.1.11"/>
    </reaction>
</comment>
<dbReference type="SUPFAM" id="SSF46589">
    <property type="entry name" value="tRNA-binding arm"/>
    <property type="match status" value="1"/>
</dbReference>
<feature type="domain" description="Aminoacyl-transfer RNA synthetases class-II family profile" evidence="10">
    <location>
        <begin position="138"/>
        <end position="407"/>
    </location>
</feature>
<feature type="binding site" evidence="7">
    <location>
        <position position="380"/>
    </location>
    <ligand>
        <name>L-serine</name>
        <dbReference type="ChEBI" id="CHEBI:33384"/>
    </ligand>
</feature>
<dbReference type="InterPro" id="IPR010978">
    <property type="entry name" value="tRNA-bd_arm"/>
</dbReference>
<name>A0A0G0VLQ9_9BACT</name>
<dbReference type="NCBIfam" id="TIGR00414">
    <property type="entry name" value="serS"/>
    <property type="match status" value="1"/>
</dbReference>
<dbReference type="InterPro" id="IPR002317">
    <property type="entry name" value="Ser-tRNA-ligase_type_1"/>
</dbReference>
<dbReference type="Gene3D" id="1.10.287.40">
    <property type="entry name" value="Serine-tRNA synthetase, tRNA binding domain"/>
    <property type="match status" value="1"/>
</dbReference>
<dbReference type="HAMAP" id="MF_00176">
    <property type="entry name" value="Ser_tRNA_synth_type1"/>
    <property type="match status" value="1"/>
</dbReference>
<evidence type="ECO:0000256" key="5">
    <source>
        <dbReference type="ARBA" id="ARBA00023146"/>
    </source>
</evidence>
<dbReference type="PIRSF" id="PIRSF001529">
    <property type="entry name" value="Ser-tRNA-synth_IIa"/>
    <property type="match status" value="1"/>
</dbReference>
<reference evidence="11 12" key="1">
    <citation type="journal article" date="2015" name="Nature">
        <title>rRNA introns, odd ribosomes, and small enigmatic genomes across a large radiation of phyla.</title>
        <authorList>
            <person name="Brown C.T."/>
            <person name="Hug L.A."/>
            <person name="Thomas B.C."/>
            <person name="Sharon I."/>
            <person name="Castelle C.J."/>
            <person name="Singh A."/>
            <person name="Wilkins M.J."/>
            <person name="Williams K.H."/>
            <person name="Banfield J.F."/>
        </authorList>
    </citation>
    <scope>NUCLEOTIDE SEQUENCE [LARGE SCALE GENOMIC DNA]</scope>
</reference>
<dbReference type="UniPathway" id="UPA00906">
    <property type="reaction ID" value="UER00895"/>
</dbReference>
<dbReference type="InterPro" id="IPR006195">
    <property type="entry name" value="aa-tRNA-synth_II"/>
</dbReference>
<comment type="domain">
    <text evidence="6">Consists of two distinct domains, a catalytic core and a N-terminal extension that is involved in tRNA binding.</text>
</comment>
<feature type="binding site" evidence="6">
    <location>
        <position position="277"/>
    </location>
    <ligand>
        <name>ATP</name>
        <dbReference type="ChEBI" id="CHEBI:30616"/>
    </ligand>
</feature>
<feature type="binding site" evidence="6">
    <location>
        <position position="382"/>
    </location>
    <ligand>
        <name>L-serine</name>
        <dbReference type="ChEBI" id="CHEBI:33384"/>
    </ligand>
</feature>
<dbReference type="InterPro" id="IPR002314">
    <property type="entry name" value="aa-tRNA-synt_IIb"/>
</dbReference>
<feature type="binding site" evidence="7">
    <location>
        <position position="230"/>
    </location>
    <ligand>
        <name>L-serine</name>
        <dbReference type="ChEBI" id="CHEBI:33384"/>
    </ligand>
</feature>
<feature type="coiled-coil region" evidence="9">
    <location>
        <begin position="31"/>
        <end position="65"/>
    </location>
</feature>